<keyword evidence="3" id="KW-0804">Transcription</keyword>
<keyword evidence="4" id="KW-0479">Metal-binding</keyword>
<evidence type="ECO:0000256" key="6">
    <source>
        <dbReference type="ARBA" id="ARBA00022833"/>
    </source>
</evidence>
<evidence type="ECO:0000256" key="5">
    <source>
        <dbReference type="ARBA" id="ARBA00022771"/>
    </source>
</evidence>
<dbReference type="VEuPathDB" id="AmoebaDB:ACA1_211920"/>
<accession>L8GSA6</accession>
<feature type="region of interest" description="Disordered" evidence="9">
    <location>
        <begin position="1"/>
        <end position="24"/>
    </location>
</feature>
<dbReference type="OrthoDB" id="10056816at2759"/>
<evidence type="ECO:0000256" key="7">
    <source>
        <dbReference type="ARBA" id="ARBA00023242"/>
    </source>
</evidence>
<evidence type="ECO:0000256" key="1">
    <source>
        <dbReference type="ARBA" id="ARBA00004604"/>
    </source>
</evidence>
<gene>
    <name evidence="11" type="ORF">ACA1_211920</name>
</gene>
<keyword evidence="6" id="KW-0862">Zinc</keyword>
<dbReference type="OMA" id="EMQYHTL"/>
<evidence type="ECO:0000313" key="11">
    <source>
        <dbReference type="EMBL" id="ELR15006.1"/>
    </source>
</evidence>
<evidence type="ECO:0000256" key="9">
    <source>
        <dbReference type="SAM" id="MobiDB-lite"/>
    </source>
</evidence>
<evidence type="ECO:0000313" key="12">
    <source>
        <dbReference type="Proteomes" id="UP000011083"/>
    </source>
</evidence>
<dbReference type="Pfam" id="PF01096">
    <property type="entry name" value="Zn_ribbon_TFIIS"/>
    <property type="match status" value="1"/>
</dbReference>
<dbReference type="EMBL" id="KB008036">
    <property type="protein sequence ID" value="ELR15006.1"/>
    <property type="molecule type" value="Genomic_DNA"/>
</dbReference>
<dbReference type="InterPro" id="IPR012164">
    <property type="entry name" value="Rpa12/Rpb9/Rpc10/TFS"/>
</dbReference>
<dbReference type="InterPro" id="IPR034004">
    <property type="entry name" value="Zn_ribbon_RPA12_C"/>
</dbReference>
<dbReference type="Gene3D" id="2.20.25.10">
    <property type="match status" value="1"/>
</dbReference>
<dbReference type="PROSITE" id="PS51133">
    <property type="entry name" value="ZF_TFIIS_2"/>
    <property type="match status" value="1"/>
</dbReference>
<dbReference type="PANTHER" id="PTHR11239:SF14">
    <property type="entry name" value="DNA-DIRECTED RNA POLYMERASE I SUBUNIT RPA12"/>
    <property type="match status" value="1"/>
</dbReference>
<evidence type="ECO:0000256" key="2">
    <source>
        <dbReference type="ARBA" id="ARBA00018784"/>
    </source>
</evidence>
<dbReference type="GO" id="GO:0006363">
    <property type="term" value="P:termination of RNA polymerase I transcription"/>
    <property type="evidence" value="ECO:0007669"/>
    <property type="project" value="TreeGrafter"/>
</dbReference>
<dbReference type="SMART" id="SM00440">
    <property type="entry name" value="ZnF_C2C2"/>
    <property type="match status" value="1"/>
</dbReference>
<name>L8GSA6_ACACF</name>
<evidence type="ECO:0000256" key="8">
    <source>
        <dbReference type="PROSITE-ProRule" id="PRU00472"/>
    </source>
</evidence>
<sequence length="145" mass="16489">MEVMIEAVRTASRTNPKKNKRAPTEWEKSFNSLAKPKTNFCDNCGCLLPLTADSQINCKMCGFNVNADELEEHVIVTKAKPKSSIRQKGKKEEDKSNDRAIIDEKCPKCGHGKMYFYTMQLRSVDEGSTVFYECVKCAYKFSQNN</sequence>
<organism evidence="11 12">
    <name type="scientific">Acanthamoeba castellanii (strain ATCC 30010 / Neff)</name>
    <dbReference type="NCBI Taxonomy" id="1257118"/>
    <lineage>
        <taxon>Eukaryota</taxon>
        <taxon>Amoebozoa</taxon>
        <taxon>Discosea</taxon>
        <taxon>Longamoebia</taxon>
        <taxon>Centramoebida</taxon>
        <taxon>Acanthamoebidae</taxon>
        <taxon>Acanthamoeba</taxon>
    </lineage>
</organism>
<dbReference type="CDD" id="cd10507">
    <property type="entry name" value="Zn-ribbon_RPA12"/>
    <property type="match status" value="1"/>
</dbReference>
<keyword evidence="3" id="KW-0240">DNA-directed RNA polymerase</keyword>
<keyword evidence="12" id="KW-1185">Reference proteome</keyword>
<dbReference type="PANTHER" id="PTHR11239">
    <property type="entry name" value="DNA-DIRECTED RNA POLYMERASE"/>
    <property type="match status" value="1"/>
</dbReference>
<proteinExistence type="predicted"/>
<evidence type="ECO:0000259" key="10">
    <source>
        <dbReference type="PROSITE" id="PS51133"/>
    </source>
</evidence>
<dbReference type="KEGG" id="acan:ACA1_211920"/>
<dbReference type="GO" id="GO:0008270">
    <property type="term" value="F:zinc ion binding"/>
    <property type="evidence" value="ECO:0007669"/>
    <property type="project" value="UniProtKB-KW"/>
</dbReference>
<dbReference type="RefSeq" id="XP_004337019.1">
    <property type="nucleotide sequence ID" value="XM_004336971.1"/>
</dbReference>
<dbReference type="GeneID" id="14915965"/>
<dbReference type="InterPro" id="IPR001222">
    <property type="entry name" value="Znf_TFIIS"/>
</dbReference>
<reference evidence="11 12" key="1">
    <citation type="journal article" date="2013" name="Genome Biol.">
        <title>Genome of Acanthamoeba castellanii highlights extensive lateral gene transfer and early evolution of tyrosine kinase signaling.</title>
        <authorList>
            <person name="Clarke M."/>
            <person name="Lohan A.J."/>
            <person name="Liu B."/>
            <person name="Lagkouvardos I."/>
            <person name="Roy S."/>
            <person name="Zafar N."/>
            <person name="Bertelli C."/>
            <person name="Schilde C."/>
            <person name="Kianianmomeni A."/>
            <person name="Burglin T.R."/>
            <person name="Frech C."/>
            <person name="Turcotte B."/>
            <person name="Kopec K.O."/>
            <person name="Synnott J.M."/>
            <person name="Choo C."/>
            <person name="Paponov I."/>
            <person name="Finkler A."/>
            <person name="Soon Heng Tan C."/>
            <person name="Hutchins A.P."/>
            <person name="Weinmeier T."/>
            <person name="Rattei T."/>
            <person name="Chu J.S."/>
            <person name="Gimenez G."/>
            <person name="Irimia M."/>
            <person name="Rigden D.J."/>
            <person name="Fitzpatrick D.A."/>
            <person name="Lorenzo-Morales J."/>
            <person name="Bateman A."/>
            <person name="Chiu C.H."/>
            <person name="Tang P."/>
            <person name="Hegemann P."/>
            <person name="Fromm H."/>
            <person name="Raoult D."/>
            <person name="Greub G."/>
            <person name="Miranda-Saavedra D."/>
            <person name="Chen N."/>
            <person name="Nash P."/>
            <person name="Ginger M.L."/>
            <person name="Horn M."/>
            <person name="Schaap P."/>
            <person name="Caler L."/>
            <person name="Loftus B."/>
        </authorList>
    </citation>
    <scope>NUCLEOTIDE SEQUENCE [LARGE SCALE GENOMIC DNA]</scope>
    <source>
        <strain evidence="11 12">Neff</strain>
    </source>
</reference>
<keyword evidence="5 8" id="KW-0863">Zinc-finger</keyword>
<protein>
    <recommendedName>
        <fullName evidence="2">DNA-directed RNA polymerase I subunit RPA12</fullName>
    </recommendedName>
</protein>
<keyword evidence="7" id="KW-0539">Nucleus</keyword>
<dbReference type="PROSITE" id="PS00466">
    <property type="entry name" value="ZF_TFIIS_1"/>
    <property type="match status" value="1"/>
</dbReference>
<comment type="subcellular location">
    <subcellularLocation>
        <location evidence="1">Nucleus</location>
        <location evidence="1">Nucleolus</location>
    </subcellularLocation>
</comment>
<dbReference type="STRING" id="1257118.L8GSA6"/>
<evidence type="ECO:0000256" key="3">
    <source>
        <dbReference type="ARBA" id="ARBA00022478"/>
    </source>
</evidence>
<dbReference type="GO" id="GO:0003899">
    <property type="term" value="F:DNA-directed RNA polymerase activity"/>
    <property type="evidence" value="ECO:0007669"/>
    <property type="project" value="InterPro"/>
</dbReference>
<dbReference type="GO" id="GO:0005736">
    <property type="term" value="C:RNA polymerase I complex"/>
    <property type="evidence" value="ECO:0007669"/>
    <property type="project" value="TreeGrafter"/>
</dbReference>
<dbReference type="GO" id="GO:0003676">
    <property type="term" value="F:nucleic acid binding"/>
    <property type="evidence" value="ECO:0007669"/>
    <property type="project" value="InterPro"/>
</dbReference>
<dbReference type="Proteomes" id="UP000011083">
    <property type="component" value="Unassembled WGS sequence"/>
</dbReference>
<evidence type="ECO:0000256" key="4">
    <source>
        <dbReference type="ARBA" id="ARBA00022723"/>
    </source>
</evidence>
<dbReference type="AlphaFoldDB" id="L8GSA6"/>
<feature type="domain" description="TFIIS-type" evidence="10">
    <location>
        <begin position="102"/>
        <end position="142"/>
    </location>
</feature>
<dbReference type="SUPFAM" id="SSF57783">
    <property type="entry name" value="Zinc beta-ribbon"/>
    <property type="match status" value="1"/>
</dbReference>